<reference evidence="1" key="1">
    <citation type="submission" date="2020-11" db="EMBL/GenBank/DDBJ databases">
        <title>Kefir isolates.</title>
        <authorList>
            <person name="Marcisauskas S."/>
            <person name="Kim Y."/>
            <person name="Blasche S."/>
        </authorList>
    </citation>
    <scope>NUCLEOTIDE SEQUENCE</scope>
    <source>
        <strain evidence="1">Olga-1</strain>
    </source>
</reference>
<accession>A0A9P6WQQ1</accession>
<gene>
    <name evidence="1" type="ORF">C6P40_002432</name>
</gene>
<evidence type="ECO:0000313" key="2">
    <source>
        <dbReference type="Proteomes" id="UP000697127"/>
    </source>
</evidence>
<name>A0A9P6WQQ1_9ASCO</name>
<dbReference type="AlphaFoldDB" id="A0A9P6WQQ1"/>
<keyword evidence="2" id="KW-1185">Reference proteome</keyword>
<proteinExistence type="predicted"/>
<sequence>MASNQQPQQQPLHRQGKLPVTLPSNFEIFNACVNDLTGKDKLAKIVLYSIRLLTSIHDVHGLGNPSIARSIKSAKIIEENLNKHSNIILNDESTKNINKSSTYPSNGIINLTSFTYLLPLFSKFLLKASNILSKSKLHRCLLLFLAFLVNKLSDLMNGLSIYRHLLRAGTIPFRVWRFTNHIRYSLNILLDRSKLDGPAVRIEKVLKYWTSKDMISQIANAWYTISDEILLIFRFKLLLEGNKGGSNFSNSLFVWAEDHELYSWMATILLGLNNDWEKWILLKDEESKIILNQKVRARTKRIVGDFKRKNKVSQSSPEIDTEDEYESSSLYLDKLVQTNKDIKTVQINSIRLFCDLIFDAKYIFHWDMYKPLHVTIGMMSGCLGMYNVWRQQKERLTREAIADAEAKFQAEINNSDNKV</sequence>
<protein>
    <submittedName>
        <fullName evidence="1">Uncharacterized protein</fullName>
    </submittedName>
</protein>
<dbReference type="EMBL" id="PUHW01000027">
    <property type="protein sequence ID" value="KAG0690562.1"/>
    <property type="molecule type" value="Genomic_DNA"/>
</dbReference>
<comment type="caution">
    <text evidence="1">The sequence shown here is derived from an EMBL/GenBank/DDBJ whole genome shotgun (WGS) entry which is preliminary data.</text>
</comment>
<evidence type="ECO:0000313" key="1">
    <source>
        <dbReference type="EMBL" id="KAG0690562.1"/>
    </source>
</evidence>
<organism evidence="1 2">
    <name type="scientific">Pichia californica</name>
    <dbReference type="NCBI Taxonomy" id="460514"/>
    <lineage>
        <taxon>Eukaryota</taxon>
        <taxon>Fungi</taxon>
        <taxon>Dikarya</taxon>
        <taxon>Ascomycota</taxon>
        <taxon>Saccharomycotina</taxon>
        <taxon>Pichiomycetes</taxon>
        <taxon>Pichiales</taxon>
        <taxon>Pichiaceae</taxon>
        <taxon>Pichia</taxon>
    </lineage>
</organism>
<dbReference type="Proteomes" id="UP000697127">
    <property type="component" value="Unassembled WGS sequence"/>
</dbReference>